<organism evidence="2 3">
    <name type="scientific">Paracoccus tibetensis</name>
    <dbReference type="NCBI Taxonomy" id="336292"/>
    <lineage>
        <taxon>Bacteria</taxon>
        <taxon>Pseudomonadati</taxon>
        <taxon>Pseudomonadota</taxon>
        <taxon>Alphaproteobacteria</taxon>
        <taxon>Rhodobacterales</taxon>
        <taxon>Paracoccaceae</taxon>
        <taxon>Paracoccus</taxon>
    </lineage>
</organism>
<keyword evidence="1" id="KW-0812">Transmembrane</keyword>
<name>A0A1G5IF05_9RHOB</name>
<dbReference type="Proteomes" id="UP000199502">
    <property type="component" value="Unassembled WGS sequence"/>
</dbReference>
<dbReference type="EMBL" id="FMVT01000008">
    <property type="protein sequence ID" value="SCY74149.1"/>
    <property type="molecule type" value="Genomic_DNA"/>
</dbReference>
<proteinExistence type="predicted"/>
<dbReference type="STRING" id="336292.SAMN05660710_02612"/>
<accession>A0A1G5IF05</accession>
<feature type="transmembrane region" description="Helical" evidence="1">
    <location>
        <begin position="108"/>
        <end position="126"/>
    </location>
</feature>
<evidence type="ECO:0000256" key="1">
    <source>
        <dbReference type="SAM" id="Phobius"/>
    </source>
</evidence>
<protein>
    <submittedName>
        <fullName evidence="2">Uncharacterized protein</fullName>
    </submittedName>
</protein>
<evidence type="ECO:0000313" key="2">
    <source>
        <dbReference type="EMBL" id="SCY74149.1"/>
    </source>
</evidence>
<keyword evidence="3" id="KW-1185">Reference proteome</keyword>
<dbReference type="AlphaFoldDB" id="A0A1G5IF05"/>
<evidence type="ECO:0000313" key="3">
    <source>
        <dbReference type="Proteomes" id="UP000199502"/>
    </source>
</evidence>
<keyword evidence="1" id="KW-1133">Transmembrane helix</keyword>
<reference evidence="2 3" key="1">
    <citation type="submission" date="2016-10" db="EMBL/GenBank/DDBJ databases">
        <authorList>
            <person name="de Groot N.N."/>
        </authorList>
    </citation>
    <scope>NUCLEOTIDE SEQUENCE [LARGE SCALE GENOMIC DNA]</scope>
    <source>
        <strain evidence="2 3">CGMCC 1.8925</strain>
    </source>
</reference>
<gene>
    <name evidence="2" type="ORF">SAMN05660710_02612</name>
</gene>
<dbReference type="OrthoDB" id="7822309at2"/>
<keyword evidence="1" id="KW-0472">Membrane</keyword>
<dbReference type="RefSeq" id="WP_090745197.1">
    <property type="nucleotide sequence ID" value="NZ_FMVT01000008.1"/>
</dbReference>
<sequence length="340" mass="35889">MTALKQFQRLEAQGAWRETPEARLREVVVAVGEATLVLSDPKSDRPLTHWSLPAVVRLNPGRMPAVYTPAADAPDEILETDDPLMIEAIEKVQQAIAQHRANPGRLRGGLMIVAGLAMLAAAALWLPDALIRHAARIAPPAQARDVGLAVLADMQRVAGPVCQRSSGQAVLNWITPRLLEPEAAVRVLPGALNGARRLPGDLYVLGGGVLTASAGPEPAAGHLLAAHLSQTDREATLAALRHAGLGASLRLMTLGALPRDAMAGYGEALLAEPLPRPENAALLEALTRQNLPSEPYARSIDPTGASVLPLIEGDPIRQGVAQADLLTDPQWLALQQICAG</sequence>